<reference evidence="9 10" key="1">
    <citation type="journal article" date="2015" name="Stand. Genomic Sci.">
        <title>Genomic Encyclopedia of Bacterial and Archaeal Type Strains, Phase III: the genomes of soil and plant-associated and newly described type strains.</title>
        <authorList>
            <person name="Whitman W.B."/>
            <person name="Woyke T."/>
            <person name="Klenk H.P."/>
            <person name="Zhou Y."/>
            <person name="Lilburn T.G."/>
            <person name="Beck B.J."/>
            <person name="De Vos P."/>
            <person name="Vandamme P."/>
            <person name="Eisen J.A."/>
            <person name="Garrity G."/>
            <person name="Hugenholtz P."/>
            <person name="Kyrpides N.C."/>
        </authorList>
    </citation>
    <scope>NUCLEOTIDE SEQUENCE [LARGE SCALE GENOMIC DNA]</scope>
    <source>
        <strain evidence="9 10">CGMCC 1.6844</strain>
    </source>
</reference>
<dbReference type="AlphaFoldDB" id="A0A562KLT1"/>
<keyword evidence="5" id="KW-0472">Membrane</keyword>
<dbReference type="PANTHER" id="PTHR24027">
    <property type="entry name" value="CADHERIN-23"/>
    <property type="match status" value="1"/>
</dbReference>
<dbReference type="GO" id="GO:0045296">
    <property type="term" value="F:cadherin binding"/>
    <property type="evidence" value="ECO:0007669"/>
    <property type="project" value="TreeGrafter"/>
</dbReference>
<evidence type="ECO:0000313" key="10">
    <source>
        <dbReference type="Proteomes" id="UP000315312"/>
    </source>
</evidence>
<dbReference type="SMART" id="SM00736">
    <property type="entry name" value="CADG"/>
    <property type="match status" value="4"/>
</dbReference>
<comment type="caution">
    <text evidence="9">The sequence shown here is derived from an EMBL/GenBank/DDBJ whole genome shotgun (WGS) entry which is preliminary data.</text>
</comment>
<dbReference type="GO" id="GO:0005975">
    <property type="term" value="P:carbohydrate metabolic process"/>
    <property type="evidence" value="ECO:0007669"/>
    <property type="project" value="UniProtKB-ARBA"/>
</dbReference>
<dbReference type="InterPro" id="IPR006558">
    <property type="entry name" value="LamG-like"/>
</dbReference>
<evidence type="ECO:0000256" key="3">
    <source>
        <dbReference type="ARBA" id="ARBA00022737"/>
    </source>
</evidence>
<keyword evidence="4" id="KW-0106">Calcium</keyword>
<dbReference type="GO" id="GO:0004553">
    <property type="term" value="F:hydrolase activity, hydrolyzing O-glycosyl compounds"/>
    <property type="evidence" value="ECO:0007669"/>
    <property type="project" value="UniProtKB-ARBA"/>
</dbReference>
<evidence type="ECO:0000256" key="7">
    <source>
        <dbReference type="SAM" id="SignalP"/>
    </source>
</evidence>
<evidence type="ECO:0000313" key="9">
    <source>
        <dbReference type="EMBL" id="TWH96346.1"/>
    </source>
</evidence>
<dbReference type="Proteomes" id="UP000315312">
    <property type="component" value="Unassembled WGS sequence"/>
</dbReference>
<dbReference type="GO" id="GO:0008013">
    <property type="term" value="F:beta-catenin binding"/>
    <property type="evidence" value="ECO:0007669"/>
    <property type="project" value="TreeGrafter"/>
</dbReference>
<evidence type="ECO:0000256" key="4">
    <source>
        <dbReference type="ARBA" id="ARBA00022837"/>
    </source>
</evidence>
<gene>
    <name evidence="9" type="ORF">IP97_00884</name>
</gene>
<dbReference type="InterPro" id="IPR006644">
    <property type="entry name" value="Cadg"/>
</dbReference>
<evidence type="ECO:0000256" key="2">
    <source>
        <dbReference type="ARBA" id="ARBA00022729"/>
    </source>
</evidence>
<dbReference type="InterPro" id="IPR002126">
    <property type="entry name" value="Cadherin-like_dom"/>
</dbReference>
<comment type="subcellular location">
    <subcellularLocation>
        <location evidence="1">Membrane</location>
    </subcellularLocation>
</comment>
<dbReference type="InterPro" id="IPR039808">
    <property type="entry name" value="Cadherin"/>
</dbReference>
<feature type="domain" description="Cadherin" evidence="8">
    <location>
        <begin position="529"/>
        <end position="647"/>
    </location>
</feature>
<evidence type="ECO:0000256" key="1">
    <source>
        <dbReference type="ARBA" id="ARBA00004370"/>
    </source>
</evidence>
<dbReference type="InterPro" id="IPR013320">
    <property type="entry name" value="ConA-like_dom_sf"/>
</dbReference>
<dbReference type="RefSeq" id="WP_133608476.1">
    <property type="nucleotide sequence ID" value="NZ_SNZC01000002.1"/>
</dbReference>
<dbReference type="NCBIfam" id="TIGR04183">
    <property type="entry name" value="Por_Secre_tail"/>
    <property type="match status" value="1"/>
</dbReference>
<accession>A0A562KLT1</accession>
<sequence length="1271" mass="133611">MYKTITKLKTLILFLFVFGISIANAQVNIVGWNGSFFSYQSTNNSTYWRNPYANTGIAANNGISYMSTFGGVSPATASDAYGTGNQIIFNENPGTGWENGTGLKGYVFSFSTLNYQTLNFSGKMAGSTSFASFMGARDFKLQYSLDNTSWTDVSGGVFTAGVANSSSISFNTISNIVLPSACDNQSVVHLRVIMTSNFSPTGATASASGQTYVDDFLVTGISMNAAPTNITLSTTLINENVASNSTVGTLSSTDPDAGNTFTYSLVAGAGSTDNASFNISGSNLRITSSPDFETKNSYAIRLRTTDQGSLTYEKQFTVTINNVNETPTDMALSTTFINENVAANSTVGTLSSTDVDAANTFTYTLVAGTGSSDNASFNISGSNLRITASPDYETKSSYNIRLRTTDQGGLSYEEPFTITIIDTNDSPTDISLSATSINENVAANSTVGTLSSTDPDAGNTFTYSLVAGTGSTDNGAFNISGNNLRITASPDFETKSSYAIRVRTTDQGSLTFEKQFTITINNVNEAPTDISLSATAINENVAANSTVGALSTTDADAANTFTYTLVAGTGSTDNASFNISGNNLRITASPDFETKSSYSIRVRTTDQGSLFFEKQFTITINNLAETPATHLKFDGVDDFVSVATPFTTFTNAISVEFWINPTATLPVGAGFGQGTSGVDNMTNNVWLVHGQGDGTFGFYVNDNGTWRSVISTAMTLNTWQHYSCVADATGVRIYKNGVLNASSAIGISSGIRSNASAQLHIGKDVRYANNAGRNANASFDELRVYNVAITAEQANGRKNCELQGTETGLVGYYKFNQGNDASANPTATTLTNSVSGGANGTLTNFALTGSISNWLAGSPVTTGSVIPSVATVSTPVIYNQGDTATALTATTGGTGLLWYSVSTGGSGSGTAPTPSTATVGSTSYWVSSTNANGCESARTEVVVTVNALVPATNLNFDGTNDYVTIPTAALNNLPQGTIEAWVFVNGLDNQTICAKQSNSENSYAIFSIGGGAAANGKVFYQAKNGSSMVSTATLTTGQWYHLAVVFTNSQAKLFVNGILDNTVSGDFSLPNDLSVTATTLGAWLGDGGGQYLNGRLEEFRVWNIALTDSDILNTKDCELQASQNNIVSYYKFNQGNNNTSNAGVTTLIDATTNSYNGTLSGFILTGTTSNWASGSPVTSGNTCASIVLGNSNFELNSVIELYPNPTSGILNIDSQQNVTVEVYDLLGKLVLNQKISVGTNSFDISNFNTGVYILKVTNGNGNTQTHKLIKN</sequence>
<feature type="chain" id="PRO_5023128806" evidence="7">
    <location>
        <begin position="26"/>
        <end position="1271"/>
    </location>
</feature>
<dbReference type="Gene3D" id="2.60.120.200">
    <property type="match status" value="2"/>
</dbReference>
<dbReference type="InterPro" id="IPR044023">
    <property type="entry name" value="Ig_7"/>
</dbReference>
<feature type="signal peptide" evidence="7">
    <location>
        <begin position="1"/>
        <end position="25"/>
    </location>
</feature>
<keyword evidence="2 7" id="KW-0732">Signal</keyword>
<dbReference type="InterPro" id="IPR026444">
    <property type="entry name" value="Secre_tail"/>
</dbReference>
<keyword evidence="3" id="KW-0677">Repeat</keyword>
<dbReference type="GO" id="GO:0016342">
    <property type="term" value="C:catenin complex"/>
    <property type="evidence" value="ECO:0007669"/>
    <property type="project" value="TreeGrafter"/>
</dbReference>
<protein>
    <submittedName>
        <fullName evidence="9">Putative secreted protein (Por secretion system target)</fullName>
    </submittedName>
</protein>
<proteinExistence type="predicted"/>
<dbReference type="SMART" id="SM00112">
    <property type="entry name" value="CA"/>
    <property type="match status" value="4"/>
</dbReference>
<keyword evidence="6" id="KW-1015">Disulfide bond</keyword>
<dbReference type="SUPFAM" id="SSF49313">
    <property type="entry name" value="Cadherin-like"/>
    <property type="match status" value="4"/>
</dbReference>
<dbReference type="PRINTS" id="PR00205">
    <property type="entry name" value="CADHERIN"/>
</dbReference>
<dbReference type="Pfam" id="PF13385">
    <property type="entry name" value="Laminin_G_3"/>
    <property type="match status" value="2"/>
</dbReference>
<dbReference type="Pfam" id="PF18962">
    <property type="entry name" value="Por_Secre_tail"/>
    <property type="match status" value="1"/>
</dbReference>
<feature type="domain" description="Cadherin" evidence="8">
    <location>
        <begin position="237"/>
        <end position="336"/>
    </location>
</feature>
<dbReference type="GO" id="GO:0016477">
    <property type="term" value="P:cell migration"/>
    <property type="evidence" value="ECO:0007669"/>
    <property type="project" value="TreeGrafter"/>
</dbReference>
<dbReference type="OrthoDB" id="1086662at2"/>
<dbReference type="PROSITE" id="PS50268">
    <property type="entry name" value="CADHERIN_2"/>
    <property type="match status" value="4"/>
</dbReference>
<dbReference type="EMBL" id="VLKM01000003">
    <property type="protein sequence ID" value="TWH96346.1"/>
    <property type="molecule type" value="Genomic_DNA"/>
</dbReference>
<evidence type="ECO:0000256" key="5">
    <source>
        <dbReference type="ARBA" id="ARBA00023136"/>
    </source>
</evidence>
<dbReference type="GO" id="GO:0005509">
    <property type="term" value="F:calcium ion binding"/>
    <property type="evidence" value="ECO:0007669"/>
    <property type="project" value="InterPro"/>
</dbReference>
<dbReference type="Pfam" id="PF19081">
    <property type="entry name" value="Ig_7"/>
    <property type="match status" value="1"/>
</dbReference>
<name>A0A562KLT1_9FLAO</name>
<organism evidence="9 10">
    <name type="scientific">Flavobacterium cheniae</name>
    <dbReference type="NCBI Taxonomy" id="295428"/>
    <lineage>
        <taxon>Bacteria</taxon>
        <taxon>Pseudomonadati</taxon>
        <taxon>Bacteroidota</taxon>
        <taxon>Flavobacteriia</taxon>
        <taxon>Flavobacteriales</taxon>
        <taxon>Flavobacteriaceae</taxon>
        <taxon>Flavobacterium</taxon>
    </lineage>
</organism>
<dbReference type="SMART" id="SM00560">
    <property type="entry name" value="LamGL"/>
    <property type="match status" value="2"/>
</dbReference>
<feature type="domain" description="Cadherin" evidence="8">
    <location>
        <begin position="429"/>
        <end position="529"/>
    </location>
</feature>
<evidence type="ECO:0000259" key="8">
    <source>
        <dbReference type="PROSITE" id="PS50268"/>
    </source>
</evidence>
<evidence type="ECO:0000256" key="6">
    <source>
        <dbReference type="ARBA" id="ARBA00023157"/>
    </source>
</evidence>
<dbReference type="CDD" id="cd11304">
    <property type="entry name" value="Cadherin_repeat"/>
    <property type="match status" value="4"/>
</dbReference>
<dbReference type="Gene3D" id="2.60.40.60">
    <property type="entry name" value="Cadherins"/>
    <property type="match status" value="4"/>
</dbReference>
<dbReference type="SUPFAM" id="SSF49899">
    <property type="entry name" value="Concanavalin A-like lectins/glucanases"/>
    <property type="match status" value="2"/>
</dbReference>
<dbReference type="GO" id="GO:0007156">
    <property type="term" value="P:homophilic cell adhesion via plasma membrane adhesion molecules"/>
    <property type="evidence" value="ECO:0007669"/>
    <property type="project" value="InterPro"/>
</dbReference>
<keyword evidence="10" id="KW-1185">Reference proteome</keyword>
<dbReference type="PANTHER" id="PTHR24027:SF438">
    <property type="entry name" value="CADHERIN 23"/>
    <property type="match status" value="1"/>
</dbReference>
<dbReference type="InterPro" id="IPR015919">
    <property type="entry name" value="Cadherin-like_sf"/>
</dbReference>
<feature type="domain" description="Cadherin" evidence="8">
    <location>
        <begin position="329"/>
        <end position="429"/>
    </location>
</feature>